<reference evidence="1" key="1">
    <citation type="journal article" date="2022" name="bioRxiv">
        <title>Sequencing and chromosome-scale assembly of the giantPleurodeles waltlgenome.</title>
        <authorList>
            <person name="Brown T."/>
            <person name="Elewa A."/>
            <person name="Iarovenko S."/>
            <person name="Subramanian E."/>
            <person name="Araus A.J."/>
            <person name="Petzold A."/>
            <person name="Susuki M."/>
            <person name="Suzuki K.-i.T."/>
            <person name="Hayashi T."/>
            <person name="Toyoda A."/>
            <person name="Oliveira C."/>
            <person name="Osipova E."/>
            <person name="Leigh N.D."/>
            <person name="Simon A."/>
            <person name="Yun M.H."/>
        </authorList>
    </citation>
    <scope>NUCLEOTIDE SEQUENCE</scope>
    <source>
        <strain evidence="1">20211129_DDA</strain>
        <tissue evidence="1">Liver</tissue>
    </source>
</reference>
<evidence type="ECO:0000313" key="2">
    <source>
        <dbReference type="Proteomes" id="UP001066276"/>
    </source>
</evidence>
<sequence>MCAYLSHDFMVLGGKYRSCFSPAFKLRIETSGTYETIPVVAVHEIAEFWKTPCKGGFSLCRVYSDNKENLQLYVVQEGENELFDYVIE</sequence>
<name>A0AAV7MWG5_PLEWA</name>
<comment type="caution">
    <text evidence="1">The sequence shown here is derived from an EMBL/GenBank/DDBJ whole genome shotgun (WGS) entry which is preliminary data.</text>
</comment>
<proteinExistence type="predicted"/>
<dbReference type="Proteomes" id="UP001066276">
    <property type="component" value="Chromosome 9"/>
</dbReference>
<dbReference type="EMBL" id="JANPWB010000013">
    <property type="protein sequence ID" value="KAJ1106774.1"/>
    <property type="molecule type" value="Genomic_DNA"/>
</dbReference>
<accession>A0AAV7MWG5</accession>
<protein>
    <submittedName>
        <fullName evidence="1">Uncharacterized protein</fullName>
    </submittedName>
</protein>
<gene>
    <name evidence="1" type="ORF">NDU88_004172</name>
</gene>
<evidence type="ECO:0000313" key="1">
    <source>
        <dbReference type="EMBL" id="KAJ1106774.1"/>
    </source>
</evidence>
<keyword evidence="2" id="KW-1185">Reference proteome</keyword>
<dbReference type="AlphaFoldDB" id="A0AAV7MWG5"/>
<organism evidence="1 2">
    <name type="scientific">Pleurodeles waltl</name>
    <name type="common">Iberian ribbed newt</name>
    <dbReference type="NCBI Taxonomy" id="8319"/>
    <lineage>
        <taxon>Eukaryota</taxon>
        <taxon>Metazoa</taxon>
        <taxon>Chordata</taxon>
        <taxon>Craniata</taxon>
        <taxon>Vertebrata</taxon>
        <taxon>Euteleostomi</taxon>
        <taxon>Amphibia</taxon>
        <taxon>Batrachia</taxon>
        <taxon>Caudata</taxon>
        <taxon>Salamandroidea</taxon>
        <taxon>Salamandridae</taxon>
        <taxon>Pleurodelinae</taxon>
        <taxon>Pleurodeles</taxon>
    </lineage>
</organism>